<feature type="transmembrane region" description="Helical" evidence="1">
    <location>
        <begin position="205"/>
        <end position="224"/>
    </location>
</feature>
<name>A0ABP8ULT3_9ACTN</name>
<dbReference type="Proteomes" id="UP001501442">
    <property type="component" value="Unassembled WGS sequence"/>
</dbReference>
<keyword evidence="1" id="KW-0812">Transmembrane</keyword>
<evidence type="ECO:0000256" key="1">
    <source>
        <dbReference type="SAM" id="Phobius"/>
    </source>
</evidence>
<dbReference type="Pfam" id="PF06912">
    <property type="entry name" value="DUF1275"/>
    <property type="match status" value="1"/>
</dbReference>
<feature type="transmembrane region" description="Helical" evidence="1">
    <location>
        <begin position="58"/>
        <end position="79"/>
    </location>
</feature>
<accession>A0ABP8ULT3</accession>
<keyword evidence="2" id="KW-0732">Signal</keyword>
<evidence type="ECO:0000313" key="4">
    <source>
        <dbReference type="Proteomes" id="UP001501442"/>
    </source>
</evidence>
<feature type="transmembrane region" description="Helical" evidence="1">
    <location>
        <begin position="94"/>
        <end position="115"/>
    </location>
</feature>
<dbReference type="RefSeq" id="WP_345436573.1">
    <property type="nucleotide sequence ID" value="NZ_BAABHK010000012.1"/>
</dbReference>
<dbReference type="EMBL" id="BAABHK010000012">
    <property type="protein sequence ID" value="GAA4633572.1"/>
    <property type="molecule type" value="Genomic_DNA"/>
</dbReference>
<feature type="signal peptide" evidence="2">
    <location>
        <begin position="1"/>
        <end position="25"/>
    </location>
</feature>
<dbReference type="PANTHER" id="PTHR37314">
    <property type="entry name" value="SLR0142 PROTEIN"/>
    <property type="match status" value="1"/>
</dbReference>
<gene>
    <name evidence="3" type="ORF">GCM10023196_071630</name>
</gene>
<reference evidence="4" key="1">
    <citation type="journal article" date="2019" name="Int. J. Syst. Evol. Microbiol.">
        <title>The Global Catalogue of Microorganisms (GCM) 10K type strain sequencing project: providing services to taxonomists for standard genome sequencing and annotation.</title>
        <authorList>
            <consortium name="The Broad Institute Genomics Platform"/>
            <consortium name="The Broad Institute Genome Sequencing Center for Infectious Disease"/>
            <person name="Wu L."/>
            <person name="Ma J."/>
        </authorList>
    </citation>
    <scope>NUCLEOTIDE SEQUENCE [LARGE SCALE GENOMIC DNA]</scope>
    <source>
        <strain evidence="4">JCM 17939</strain>
    </source>
</reference>
<keyword evidence="1" id="KW-1133">Transmembrane helix</keyword>
<evidence type="ECO:0000313" key="3">
    <source>
        <dbReference type="EMBL" id="GAA4633572.1"/>
    </source>
</evidence>
<feature type="transmembrane region" description="Helical" evidence="1">
    <location>
        <begin position="179"/>
        <end position="199"/>
    </location>
</feature>
<evidence type="ECO:0008006" key="5">
    <source>
        <dbReference type="Google" id="ProtNLM"/>
    </source>
</evidence>
<sequence>MGTPRPGVVTAAIVLLALGSGAADAFSFAALGAVFTSVMTGNLVLLGVAVVHADPGAAVRAAVAIAAYAAGVLGAASWLRDTGPAGSGPWPGRVVGALTVVPAAQAAVLAAWLAASARPATALQVTLIAVSAAAMGVQGTAVNTVAVSGGATTYLTGTLTALMTELATTGSPHTMRRRLAVLAAALVGASLEAVLLTWARPAAPALPLVAALIVVTTGVLRPTTRSHRRS</sequence>
<comment type="caution">
    <text evidence="3">The sequence shown here is derived from an EMBL/GenBank/DDBJ whole genome shotgun (WGS) entry which is preliminary data.</text>
</comment>
<dbReference type="PANTHER" id="PTHR37314:SF4">
    <property type="entry name" value="UPF0700 TRANSMEMBRANE PROTEIN YOAK"/>
    <property type="match status" value="1"/>
</dbReference>
<protein>
    <recommendedName>
        <fullName evidence="5">DUF1275 domain-containing protein</fullName>
    </recommendedName>
</protein>
<organism evidence="3 4">
    <name type="scientific">Actinoallomurus vinaceus</name>
    <dbReference type="NCBI Taxonomy" id="1080074"/>
    <lineage>
        <taxon>Bacteria</taxon>
        <taxon>Bacillati</taxon>
        <taxon>Actinomycetota</taxon>
        <taxon>Actinomycetes</taxon>
        <taxon>Streptosporangiales</taxon>
        <taxon>Thermomonosporaceae</taxon>
        <taxon>Actinoallomurus</taxon>
    </lineage>
</organism>
<feature type="chain" id="PRO_5045511538" description="DUF1275 domain-containing protein" evidence="2">
    <location>
        <begin position="26"/>
        <end position="230"/>
    </location>
</feature>
<proteinExistence type="predicted"/>
<feature type="transmembrane region" description="Helical" evidence="1">
    <location>
        <begin position="33"/>
        <end position="51"/>
    </location>
</feature>
<evidence type="ECO:0000256" key="2">
    <source>
        <dbReference type="SAM" id="SignalP"/>
    </source>
</evidence>
<dbReference type="InterPro" id="IPR010699">
    <property type="entry name" value="DUF1275"/>
</dbReference>
<keyword evidence="1" id="KW-0472">Membrane</keyword>
<keyword evidence="4" id="KW-1185">Reference proteome</keyword>